<dbReference type="GO" id="GO:0003824">
    <property type="term" value="F:catalytic activity"/>
    <property type="evidence" value="ECO:0007669"/>
    <property type="project" value="InterPro"/>
</dbReference>
<evidence type="ECO:0000256" key="1">
    <source>
        <dbReference type="ARBA" id="ARBA00022723"/>
    </source>
</evidence>
<feature type="domain" description="Nitrile hydratase alpha/Thiocyanate hydrolase gamma" evidence="2">
    <location>
        <begin position="10"/>
        <end position="64"/>
    </location>
</feature>
<dbReference type="InterPro" id="IPR022513">
    <property type="entry name" value="TOMM_pelo"/>
</dbReference>
<accession>A0A1X7BTD5</accession>
<evidence type="ECO:0000259" key="2">
    <source>
        <dbReference type="Pfam" id="PF02979"/>
    </source>
</evidence>
<dbReference type="AlphaFoldDB" id="A0A1X7BTD5"/>
<dbReference type="Proteomes" id="UP000193224">
    <property type="component" value="Unassembled WGS sequence"/>
</dbReference>
<name>A0A1X7BTD5_9RHOB</name>
<gene>
    <name evidence="3" type="ORF">ROA7745_02700</name>
</gene>
<organism evidence="3 4">
    <name type="scientific">Roseovarius aestuarii</name>
    <dbReference type="NCBI Taxonomy" id="475083"/>
    <lineage>
        <taxon>Bacteria</taxon>
        <taxon>Pseudomonadati</taxon>
        <taxon>Pseudomonadota</taxon>
        <taxon>Alphaproteobacteria</taxon>
        <taxon>Rhodobacterales</taxon>
        <taxon>Roseobacteraceae</taxon>
        <taxon>Roseovarius</taxon>
    </lineage>
</organism>
<keyword evidence="1" id="KW-0479">Metal-binding</keyword>
<sequence length="107" mass="11559">MYKTTESWNERYARVIARAWTDESFKKKLLAEPAAALAEFDIRIPESVSVVVVENTASTVNLVLPKVPFEGDLSDSDLQNLAAADTPTGFCCTHDCLIGPGGGVLSQ</sequence>
<keyword evidence="4" id="KW-1185">Reference proteome</keyword>
<dbReference type="GO" id="GO:0046914">
    <property type="term" value="F:transition metal ion binding"/>
    <property type="evidence" value="ECO:0007669"/>
    <property type="project" value="InterPro"/>
</dbReference>
<proteinExistence type="predicted"/>
<dbReference type="EMBL" id="FWXB01000010">
    <property type="protein sequence ID" value="SMC12868.1"/>
    <property type="molecule type" value="Genomic_DNA"/>
</dbReference>
<dbReference type="SUPFAM" id="SSF56209">
    <property type="entry name" value="Nitrile hydratase alpha chain"/>
    <property type="match status" value="1"/>
</dbReference>
<evidence type="ECO:0000313" key="4">
    <source>
        <dbReference type="Proteomes" id="UP000193224"/>
    </source>
</evidence>
<dbReference type="InterPro" id="IPR004232">
    <property type="entry name" value="CN_Hdrtase_a/SCN_Hdrlase_g"/>
</dbReference>
<dbReference type="Gene3D" id="3.90.330.10">
    <property type="entry name" value="Nitrile hydratase alpha /Thiocyanate hydrolase gamma"/>
    <property type="match status" value="2"/>
</dbReference>
<dbReference type="InterPro" id="IPR036648">
    <property type="entry name" value="CN_Hdrase_a/SCN_Hdrase_g_sf"/>
</dbReference>
<dbReference type="OrthoDB" id="8479415at2"/>
<dbReference type="NCBIfam" id="TIGR03793">
    <property type="entry name" value="leader_NHLP"/>
    <property type="match status" value="1"/>
</dbReference>
<reference evidence="3 4" key="1">
    <citation type="submission" date="2017-03" db="EMBL/GenBank/DDBJ databases">
        <authorList>
            <person name="Afonso C.L."/>
            <person name="Miller P.J."/>
            <person name="Scott M.A."/>
            <person name="Spackman E."/>
            <person name="Goraichik I."/>
            <person name="Dimitrov K.M."/>
            <person name="Suarez D.L."/>
            <person name="Swayne D.E."/>
        </authorList>
    </citation>
    <scope>NUCLEOTIDE SEQUENCE [LARGE SCALE GENOMIC DNA]</scope>
    <source>
        <strain evidence="3 4">CECT 7745</strain>
    </source>
</reference>
<evidence type="ECO:0000313" key="3">
    <source>
        <dbReference type="EMBL" id="SMC12868.1"/>
    </source>
</evidence>
<dbReference type="RefSeq" id="WP_085800820.1">
    <property type="nucleotide sequence ID" value="NZ_FWXB01000010.1"/>
</dbReference>
<dbReference type="Pfam" id="PF02979">
    <property type="entry name" value="NHase_alpha"/>
    <property type="match status" value="1"/>
</dbReference>
<protein>
    <submittedName>
        <fullName evidence="3">Nitrile hydratase, alpha chain</fullName>
    </submittedName>
</protein>